<dbReference type="AlphaFoldDB" id="A0A7W8C4J0"/>
<evidence type="ECO:0000313" key="3">
    <source>
        <dbReference type="Proteomes" id="UP000539075"/>
    </source>
</evidence>
<comment type="caution">
    <text evidence="2">The sequence shown here is derived from an EMBL/GenBank/DDBJ whole genome shotgun (WGS) entry which is preliminary data.</text>
</comment>
<reference evidence="2 3" key="1">
    <citation type="submission" date="2020-08" db="EMBL/GenBank/DDBJ databases">
        <title>Genomic Encyclopedia of Type Strains, Phase IV (KMG-IV): sequencing the most valuable type-strain genomes for metagenomic binning, comparative biology and taxonomic classification.</title>
        <authorList>
            <person name="Goeker M."/>
        </authorList>
    </citation>
    <scope>NUCLEOTIDE SEQUENCE [LARGE SCALE GENOMIC DNA]</scope>
    <source>
        <strain evidence="2 3">DSM 11275</strain>
    </source>
</reference>
<evidence type="ECO:0008006" key="4">
    <source>
        <dbReference type="Google" id="ProtNLM"/>
    </source>
</evidence>
<dbReference type="RefSeq" id="WP_183720604.1">
    <property type="nucleotide sequence ID" value="NZ_JACHGO010000006.1"/>
</dbReference>
<feature type="transmembrane region" description="Helical" evidence="1">
    <location>
        <begin position="12"/>
        <end position="35"/>
    </location>
</feature>
<gene>
    <name evidence="2" type="ORF">HNQ38_002287</name>
</gene>
<protein>
    <recommendedName>
        <fullName evidence="4">Phage abortive infection protein</fullName>
    </recommendedName>
</protein>
<feature type="transmembrane region" description="Helical" evidence="1">
    <location>
        <begin position="55"/>
        <end position="78"/>
    </location>
</feature>
<dbReference type="Pfam" id="PF16872">
    <property type="entry name" value="putAbiC"/>
    <property type="match status" value="1"/>
</dbReference>
<accession>A0A7W8C4J0</accession>
<dbReference type="InterPro" id="IPR031709">
    <property type="entry name" value="PutAbiC"/>
</dbReference>
<keyword evidence="1" id="KW-0472">Membrane</keyword>
<dbReference type="EMBL" id="JACHGO010000006">
    <property type="protein sequence ID" value="MBB5144179.1"/>
    <property type="molecule type" value="Genomic_DNA"/>
</dbReference>
<evidence type="ECO:0000313" key="2">
    <source>
        <dbReference type="EMBL" id="MBB5144179.1"/>
    </source>
</evidence>
<keyword evidence="1" id="KW-1133">Transmembrane helix</keyword>
<dbReference type="Proteomes" id="UP000539075">
    <property type="component" value="Unassembled WGS sequence"/>
</dbReference>
<proteinExistence type="predicted"/>
<evidence type="ECO:0000256" key="1">
    <source>
        <dbReference type="SAM" id="Phobius"/>
    </source>
</evidence>
<keyword evidence="3" id="KW-1185">Reference proteome</keyword>
<organism evidence="2 3">
    <name type="scientific">Desulfovibrio intestinalis</name>
    <dbReference type="NCBI Taxonomy" id="58621"/>
    <lineage>
        <taxon>Bacteria</taxon>
        <taxon>Pseudomonadati</taxon>
        <taxon>Thermodesulfobacteriota</taxon>
        <taxon>Desulfovibrionia</taxon>
        <taxon>Desulfovibrionales</taxon>
        <taxon>Desulfovibrionaceae</taxon>
        <taxon>Desulfovibrio</taxon>
    </lineage>
</organism>
<name>A0A7W8C4J0_9BACT</name>
<sequence>MKNLPQTICNWLAIKMIVFVLIVTIIIWALGIILLDAPAPNFWAKFFSNRDQLENLFSPIAAFFSGLSAIATAFLIYLQMSLIDRQERDTKKAIFENQIFQLFSMRTEIAKSLSYHDGERAFRGNETFEFFYHVMHCLYNTYIEPSCIEIKYLDKYKIKSNMHAEIDAEYGMLFDENGNKLYPDPKTLIKMALVTLENENKHLYSPFYHNVYTTLKMIKCNDLIDEDEKNNYLRIFRAQFSQYEFAIIYYHALVHMDKHENTYKFKKLIEDTCFFHSLADNFLFANITADSFPDYGYKQSAFTHKPVATSTP</sequence>
<keyword evidence="1" id="KW-0812">Transmembrane</keyword>